<evidence type="ECO:0000313" key="2">
    <source>
        <dbReference type="EMBL" id="ATU83509.1"/>
    </source>
</evidence>
<feature type="region of interest" description="Disordered" evidence="1">
    <location>
        <begin position="1"/>
        <end position="41"/>
    </location>
</feature>
<reference evidence="2" key="1">
    <citation type="journal article" date="2018" name="Aquaculture">
        <title>Complete genome sequence of a white spot syndrome virus associated with a disease incursion in Australia.</title>
        <authorList>
            <person name="Oakey J."/>
            <person name="Smith C.S."/>
        </authorList>
    </citation>
    <scope>NUCLEOTIDE SEQUENCE [LARGE SCALE GENOMIC DNA]</scope>
    <source>
        <strain evidence="2">WSSV-AU</strain>
    </source>
</reference>
<name>A0A2D3I551_9VIRU</name>
<feature type="compositionally biased region" description="Low complexity" evidence="1">
    <location>
        <begin position="1"/>
        <end position="22"/>
    </location>
</feature>
<sequence length="154" mass="17054">MKVTLSTFPPSQPSHTTTTSSPEYMSVSSNPPDKPTSTFSGNSSIPPYVCREEMFPALLLKLTLLPRTRLGGDLSDRDTCVENRVLCISVFLRMCTSSNILERNKWEDNASNSPLEPKLSVSVPDTVSSVNTFLKLETNIERSFSTKLFNTETA</sequence>
<evidence type="ECO:0000256" key="1">
    <source>
        <dbReference type="SAM" id="MobiDB-lite"/>
    </source>
</evidence>
<dbReference type="EMBL" id="MF768985">
    <property type="protein sequence ID" value="ATU83509.1"/>
    <property type="molecule type" value="Genomic_DNA"/>
</dbReference>
<accession>A0A2D3I551</accession>
<protein>
    <submittedName>
        <fullName evidence="2">ORF1258</fullName>
    </submittedName>
</protein>
<dbReference type="Proteomes" id="UP000267516">
    <property type="component" value="Segment"/>
</dbReference>
<feature type="compositionally biased region" description="Polar residues" evidence="1">
    <location>
        <begin position="26"/>
        <end position="41"/>
    </location>
</feature>
<organism evidence="2">
    <name type="scientific">White spot syndrome virus</name>
    <dbReference type="NCBI Taxonomy" id="342409"/>
    <lineage>
        <taxon>Viruses</taxon>
        <taxon>Viruses incertae sedis</taxon>
        <taxon>Naldaviricetes</taxon>
        <taxon>Nimaviridae</taxon>
        <taxon>Whispovirus</taxon>
    </lineage>
</organism>
<proteinExistence type="predicted"/>